<keyword evidence="2" id="KW-0812">Transmembrane</keyword>
<reference evidence="3" key="1">
    <citation type="submission" date="2017-08" db="EMBL/GenBank/DDBJ databases">
        <title>Haloferax marisrubri sp. nov., isolated from the Discovery deep brine-seawater interface in the Red Sea.</title>
        <authorList>
            <person name="Zhang G."/>
            <person name="Stingl U."/>
        </authorList>
    </citation>
    <scope>NUCLEOTIDE SEQUENCE [LARGE SCALE GENOMIC DNA]</scope>
    <source>
        <strain evidence="3">SB3</strain>
    </source>
</reference>
<keyword evidence="2" id="KW-1133">Transmembrane helix</keyword>
<dbReference type="Proteomes" id="UP000053621">
    <property type="component" value="Unassembled WGS sequence"/>
</dbReference>
<feature type="region of interest" description="Disordered" evidence="1">
    <location>
        <begin position="127"/>
        <end position="161"/>
    </location>
</feature>
<feature type="compositionally biased region" description="Low complexity" evidence="1">
    <location>
        <begin position="140"/>
        <end position="153"/>
    </location>
</feature>
<dbReference type="RefSeq" id="WP_058567176.1">
    <property type="nucleotide sequence ID" value="NZ_LOPW02000017.1"/>
</dbReference>
<gene>
    <name evidence="3" type="ORF">AUR65_012460</name>
</gene>
<dbReference type="EMBL" id="LOPW02000017">
    <property type="protein sequence ID" value="POG54544.1"/>
    <property type="molecule type" value="Genomic_DNA"/>
</dbReference>
<comment type="caution">
    <text evidence="3">The sequence shown here is derived from an EMBL/GenBank/DDBJ whole genome shotgun (WGS) entry which is preliminary data.</text>
</comment>
<evidence type="ECO:0000256" key="2">
    <source>
        <dbReference type="SAM" id="Phobius"/>
    </source>
</evidence>
<evidence type="ECO:0000313" key="4">
    <source>
        <dbReference type="Proteomes" id="UP000053621"/>
    </source>
</evidence>
<keyword evidence="2" id="KW-0472">Membrane</keyword>
<accession>A0A2P4NN24</accession>
<evidence type="ECO:0000256" key="1">
    <source>
        <dbReference type="SAM" id="MobiDB-lite"/>
    </source>
</evidence>
<organism evidence="3 4">
    <name type="scientific">Haloferax marisrubri</name>
    <dbReference type="NCBI Taxonomy" id="1544719"/>
    <lineage>
        <taxon>Archaea</taxon>
        <taxon>Methanobacteriati</taxon>
        <taxon>Methanobacteriota</taxon>
        <taxon>Stenosarchaea group</taxon>
        <taxon>Halobacteria</taxon>
        <taxon>Halobacteriales</taxon>
        <taxon>Haloferacaceae</taxon>
        <taxon>Haloferax</taxon>
    </lineage>
</organism>
<evidence type="ECO:0008006" key="5">
    <source>
        <dbReference type="Google" id="ProtNLM"/>
    </source>
</evidence>
<keyword evidence="4" id="KW-1185">Reference proteome</keyword>
<proteinExistence type="predicted"/>
<sequence length="185" mass="19426">MRPPHLVVALLVVVALSLPGAAADGTVIDHSGEGLTLDAADGEHIHGSTPFEPGTLIGVRVQSVGDTHSFLISKVVRVGENGTFDVTFDLSELAQLRGGPVRVSIRRNQQPIYQENATLVTYDMPANSTLTPDVEDAETTTETQQPSTTTTETPDSRSGFEVPGFGVGAGIAALLLASLVAYARF</sequence>
<dbReference type="AlphaFoldDB" id="A0A2P4NN24"/>
<protein>
    <recommendedName>
        <fullName evidence="5">PGF-CTERM sorting domain-containing protein</fullName>
    </recommendedName>
</protein>
<dbReference type="NCBIfam" id="NF045517">
    <property type="entry name" value="halo_surf_dom"/>
    <property type="match status" value="1"/>
</dbReference>
<dbReference type="OrthoDB" id="293380at2157"/>
<feature type="transmembrane region" description="Helical" evidence="2">
    <location>
        <begin position="162"/>
        <end position="183"/>
    </location>
</feature>
<name>A0A2P4NN24_9EURY</name>
<evidence type="ECO:0000313" key="3">
    <source>
        <dbReference type="EMBL" id="POG54544.1"/>
    </source>
</evidence>